<organism evidence="1 2">
    <name type="scientific">Streptomyces viridochromogenes</name>
    <dbReference type="NCBI Taxonomy" id="1938"/>
    <lineage>
        <taxon>Bacteria</taxon>
        <taxon>Bacillati</taxon>
        <taxon>Actinomycetota</taxon>
        <taxon>Actinomycetes</taxon>
        <taxon>Kitasatosporales</taxon>
        <taxon>Streptomycetaceae</taxon>
        <taxon>Streptomyces</taxon>
    </lineage>
</organism>
<evidence type="ECO:0000313" key="2">
    <source>
        <dbReference type="Proteomes" id="UP000037023"/>
    </source>
</evidence>
<dbReference type="AlphaFoldDB" id="A0A0L8KCN5"/>
<sequence length="122" mass="12862">MDDVGDSEELGLQRRARLLVELADCGLREGFARLALADGEVPHALGELGVLAALEEDDTVGGLVVDDDGRDQQGHGFQGRFEGLRLAVGLLGHGGSLHRTARRACEGDGLGRTGLRGLPPRL</sequence>
<comment type="caution">
    <text evidence="1">The sequence shown here is derived from an EMBL/GenBank/DDBJ whole genome shotgun (WGS) entry which is preliminary data.</text>
</comment>
<name>A0A0L8KCN5_STRVR</name>
<proteinExistence type="predicted"/>
<protein>
    <submittedName>
        <fullName evidence="1">Uncharacterized protein</fullName>
    </submittedName>
</protein>
<evidence type="ECO:0000313" key="1">
    <source>
        <dbReference type="EMBL" id="KOG23539.1"/>
    </source>
</evidence>
<gene>
    <name evidence="1" type="ORF">ADK34_19935</name>
</gene>
<dbReference type="Proteomes" id="UP000037023">
    <property type="component" value="Unassembled WGS sequence"/>
</dbReference>
<accession>A0A0L8KCN5</accession>
<reference evidence="1 2" key="1">
    <citation type="submission" date="2015-06" db="EMBL/GenBank/DDBJ databases">
        <authorList>
            <person name="Hoefler B.C."/>
            <person name="Straight P.D."/>
        </authorList>
    </citation>
    <scope>NUCLEOTIDE SEQUENCE [LARGE SCALE GENOMIC DNA]</scope>
    <source>
        <strain evidence="1 2">NRRL 3427</strain>
    </source>
</reference>
<dbReference type="EMBL" id="LGUP01000214">
    <property type="protein sequence ID" value="KOG23539.1"/>
    <property type="molecule type" value="Genomic_DNA"/>
</dbReference>